<accession>A0AAV6L6L0</accession>
<dbReference type="PANTHER" id="PTHR36037">
    <property type="entry name" value="RNA-DIRECTED DNA POLYMERASE (REVERSE TRANSCRIPTASE)-RELATED FAMILY PROTEIN"/>
    <property type="match status" value="1"/>
</dbReference>
<organism evidence="3 4">
    <name type="scientific">Rhododendron griersonianum</name>
    <dbReference type="NCBI Taxonomy" id="479676"/>
    <lineage>
        <taxon>Eukaryota</taxon>
        <taxon>Viridiplantae</taxon>
        <taxon>Streptophyta</taxon>
        <taxon>Embryophyta</taxon>
        <taxon>Tracheophyta</taxon>
        <taxon>Spermatophyta</taxon>
        <taxon>Magnoliopsida</taxon>
        <taxon>eudicotyledons</taxon>
        <taxon>Gunneridae</taxon>
        <taxon>Pentapetalae</taxon>
        <taxon>asterids</taxon>
        <taxon>Ericales</taxon>
        <taxon>Ericaceae</taxon>
        <taxon>Ericoideae</taxon>
        <taxon>Rhodoreae</taxon>
        <taxon>Rhododendron</taxon>
    </lineage>
</organism>
<feature type="chain" id="PRO_5043865520" evidence="2">
    <location>
        <begin position="25"/>
        <end position="382"/>
    </location>
</feature>
<protein>
    <submittedName>
        <fullName evidence="3">Uncharacterized protein</fullName>
    </submittedName>
</protein>
<keyword evidence="2" id="KW-0732">Signal</keyword>
<comment type="caution">
    <text evidence="3">The sequence shown here is derived from an EMBL/GenBank/DDBJ whole genome shotgun (WGS) entry which is preliminary data.</text>
</comment>
<evidence type="ECO:0000313" key="4">
    <source>
        <dbReference type="Proteomes" id="UP000823749"/>
    </source>
</evidence>
<dbReference type="EMBL" id="JACTNZ010000002">
    <property type="protein sequence ID" value="KAG5560698.1"/>
    <property type="molecule type" value="Genomic_DNA"/>
</dbReference>
<feature type="coiled-coil region" evidence="1">
    <location>
        <begin position="67"/>
        <end position="94"/>
    </location>
</feature>
<keyword evidence="1" id="KW-0175">Coiled coil</keyword>
<dbReference type="AlphaFoldDB" id="A0AAV6L6L0"/>
<sequence>MRKLEALSMLSLTLVLSSLALSQGQEECRRYMPLEEPCGDNPDMNCYLQMVKSGHGVPGKMWDYAYLGQLKEDLKSVEVQNAKISSEIEDLMETYVEDSHRLESELEGLYCSLDSIASQMLELSHQIEKNKITLKSLQDLDCTLKRYEAVEKIEDALTGLKVMEFEGNRIRLTLRTYISTSESLLSQHKIEDITEPLEHNHELVIEVLEGTLELKSVEIFPNDVYIGELIDATKSFRHFFSTMSMLEMRSPLEWFVRRVQDRIVLCTLRRLLVKFANKSRHSFEYIDRDEIIVAHMVGGVDAFIKMSQSWPVSNNALKLISLKSSSQYSKEISLSFLCKVEEVANSLDAQVRQNISSFVDAVEEILMQQTRAELQSDNNSES</sequence>
<proteinExistence type="predicted"/>
<feature type="signal peptide" evidence="2">
    <location>
        <begin position="1"/>
        <end position="24"/>
    </location>
</feature>
<evidence type="ECO:0000313" key="3">
    <source>
        <dbReference type="EMBL" id="KAG5560698.1"/>
    </source>
</evidence>
<keyword evidence="4" id="KW-1185">Reference proteome</keyword>
<dbReference type="PANTHER" id="PTHR36037:SF1">
    <property type="entry name" value="RNA-DIRECTED DNA POLYMERASE (REVERSE TRANSCRIPTASE)-RELATED FAMILY PROTEIN"/>
    <property type="match status" value="1"/>
</dbReference>
<evidence type="ECO:0000256" key="2">
    <source>
        <dbReference type="SAM" id="SignalP"/>
    </source>
</evidence>
<dbReference type="Proteomes" id="UP000823749">
    <property type="component" value="Chromosome 2"/>
</dbReference>
<name>A0AAV6L6L0_9ERIC</name>
<gene>
    <name evidence="3" type="ORF">RHGRI_003885</name>
</gene>
<reference evidence="3" key="1">
    <citation type="submission" date="2020-08" db="EMBL/GenBank/DDBJ databases">
        <title>Plant Genome Project.</title>
        <authorList>
            <person name="Zhang R.-G."/>
        </authorList>
    </citation>
    <scope>NUCLEOTIDE SEQUENCE</scope>
    <source>
        <strain evidence="3">WSP0</strain>
        <tissue evidence="3">Leaf</tissue>
    </source>
</reference>
<evidence type="ECO:0000256" key="1">
    <source>
        <dbReference type="SAM" id="Coils"/>
    </source>
</evidence>